<dbReference type="InterPro" id="IPR057240">
    <property type="entry name" value="ParB_dimer_C"/>
</dbReference>
<evidence type="ECO:0000256" key="4">
    <source>
        <dbReference type="SAM" id="MobiDB-lite"/>
    </source>
</evidence>
<dbReference type="SMART" id="SM00470">
    <property type="entry name" value="ParB"/>
    <property type="match status" value="1"/>
</dbReference>
<dbReference type="CDD" id="cd16393">
    <property type="entry name" value="SPO0J_N"/>
    <property type="match status" value="1"/>
</dbReference>
<dbReference type="RefSeq" id="WP_313833371.1">
    <property type="nucleotide sequence ID" value="NZ_JAQOUE010000001.1"/>
</dbReference>
<dbReference type="PANTHER" id="PTHR33375">
    <property type="entry name" value="CHROMOSOME-PARTITIONING PROTEIN PARB-RELATED"/>
    <property type="match status" value="1"/>
</dbReference>
<proteinExistence type="inferred from homology"/>
<dbReference type="SUPFAM" id="SSF110849">
    <property type="entry name" value="ParB/Sulfiredoxin"/>
    <property type="match status" value="1"/>
</dbReference>
<dbReference type="InterPro" id="IPR050336">
    <property type="entry name" value="Chromosome_partition/occlusion"/>
</dbReference>
<comment type="caution">
    <text evidence="6">The sequence shown here is derived from an EMBL/GenBank/DDBJ whole genome shotgun (WGS) entry which is preliminary data.</text>
</comment>
<sequence length="286" mass="31850">MEKKALGKGLGALLPSHEQGVSGSDQVLQKVSVTQIFPNQFQPRKKFSQEALESLAESIRQNGILQPLLVRRKGDGIFELIAGERRFRAAKLANLSTVPVIVRNSKDDESTILALVENIQRQDLNPMEEARAFTQLIEEFGLTQEMVAEQVGRERSSVANILRLVSLPTEIQQLIESEQLTLGHAKVILGLGDAKTKIYMASKIVRDQLSVRDVERMIKKDQAGLKKNARAKGPAGSQQRFPNVQEQLRKHLGTKVVIHPKKRGGELTVAYYSDEDLTRIVDVILS</sequence>
<dbReference type="Gene3D" id="1.10.10.2830">
    <property type="match status" value="1"/>
</dbReference>
<keyword evidence="7" id="KW-1185">Reference proteome</keyword>
<dbReference type="InterPro" id="IPR003115">
    <property type="entry name" value="ParB_N"/>
</dbReference>
<evidence type="ECO:0000259" key="5">
    <source>
        <dbReference type="SMART" id="SM00470"/>
    </source>
</evidence>
<evidence type="ECO:0000256" key="1">
    <source>
        <dbReference type="ARBA" id="ARBA00006295"/>
    </source>
</evidence>
<protein>
    <submittedName>
        <fullName evidence="6">ParB/RepB/Spo0J family partition protein</fullName>
    </submittedName>
</protein>
<evidence type="ECO:0000313" key="6">
    <source>
        <dbReference type="EMBL" id="MDT7042905.1"/>
    </source>
</evidence>
<dbReference type="PANTHER" id="PTHR33375:SF1">
    <property type="entry name" value="CHROMOSOME-PARTITIONING PROTEIN PARB-RELATED"/>
    <property type="match status" value="1"/>
</dbReference>
<dbReference type="NCBIfam" id="TIGR00180">
    <property type="entry name" value="parB_part"/>
    <property type="match status" value="1"/>
</dbReference>
<feature type="domain" description="ParB-like N-terminal" evidence="5">
    <location>
        <begin position="29"/>
        <end position="119"/>
    </location>
</feature>
<gene>
    <name evidence="6" type="ORF">PPG34_11115</name>
</gene>
<dbReference type="Proteomes" id="UP001250932">
    <property type="component" value="Unassembled WGS sequence"/>
</dbReference>
<evidence type="ECO:0000313" key="7">
    <source>
        <dbReference type="Proteomes" id="UP001250932"/>
    </source>
</evidence>
<dbReference type="InterPro" id="IPR004437">
    <property type="entry name" value="ParB/RepB/Spo0J"/>
</dbReference>
<dbReference type="Pfam" id="PF23552">
    <property type="entry name" value="ParB_C"/>
    <property type="match status" value="1"/>
</dbReference>
<organism evidence="6 7">
    <name type="scientific">Candidatus Nitronereus thalassa</name>
    <dbReference type="NCBI Taxonomy" id="3020898"/>
    <lineage>
        <taxon>Bacteria</taxon>
        <taxon>Pseudomonadati</taxon>
        <taxon>Nitrospirota</taxon>
        <taxon>Nitrospiria</taxon>
        <taxon>Nitrospirales</taxon>
        <taxon>Nitrospiraceae</taxon>
        <taxon>Candidatus Nitronereus</taxon>
    </lineage>
</organism>
<feature type="region of interest" description="Disordered" evidence="4">
    <location>
        <begin position="223"/>
        <end position="243"/>
    </location>
</feature>
<dbReference type="Pfam" id="PF02195">
    <property type="entry name" value="ParB_N"/>
    <property type="match status" value="1"/>
</dbReference>
<keyword evidence="2" id="KW-0159">Chromosome partition</keyword>
<dbReference type="InterPro" id="IPR041468">
    <property type="entry name" value="HTH_ParB/Spo0J"/>
</dbReference>
<comment type="similarity">
    <text evidence="1">Belongs to the ParB family.</text>
</comment>
<dbReference type="InterPro" id="IPR036086">
    <property type="entry name" value="ParB/Sulfiredoxin_sf"/>
</dbReference>
<dbReference type="Pfam" id="PF17762">
    <property type="entry name" value="HTH_ParB"/>
    <property type="match status" value="1"/>
</dbReference>
<keyword evidence="3" id="KW-0238">DNA-binding</keyword>
<name>A0ABU3K924_9BACT</name>
<reference evidence="6 7" key="1">
    <citation type="journal article" date="2023" name="ISME J.">
        <title>Cultivation and genomic characterization of novel and ubiquitous marine nitrite-oxidizing bacteria from the Nitrospirales.</title>
        <authorList>
            <person name="Mueller A.J."/>
            <person name="Daebeler A."/>
            <person name="Herbold C.W."/>
            <person name="Kirkegaard R.H."/>
            <person name="Daims H."/>
        </authorList>
    </citation>
    <scope>NUCLEOTIDE SEQUENCE [LARGE SCALE GENOMIC DNA]</scope>
    <source>
        <strain evidence="6 7">EB</strain>
    </source>
</reference>
<dbReference type="Gene3D" id="3.90.1530.30">
    <property type="match status" value="1"/>
</dbReference>
<accession>A0ABU3K924</accession>
<evidence type="ECO:0000256" key="3">
    <source>
        <dbReference type="ARBA" id="ARBA00023125"/>
    </source>
</evidence>
<dbReference type="SUPFAM" id="SSF109709">
    <property type="entry name" value="KorB DNA-binding domain-like"/>
    <property type="match status" value="1"/>
</dbReference>
<dbReference type="EMBL" id="JAQOUE010000001">
    <property type="protein sequence ID" value="MDT7042905.1"/>
    <property type="molecule type" value="Genomic_DNA"/>
</dbReference>
<evidence type="ECO:0000256" key="2">
    <source>
        <dbReference type="ARBA" id="ARBA00022829"/>
    </source>
</evidence>